<keyword evidence="4" id="KW-0378">Hydrolase</keyword>
<reference evidence="4 5" key="1">
    <citation type="submission" date="2020-10" db="EMBL/GenBank/DDBJ databases">
        <title>Aquamicrobium zhengzhouensis sp. nov., a exopolysaccharide producing bacterium isolated from farmland soil.</title>
        <authorList>
            <person name="Wang X."/>
        </authorList>
    </citation>
    <scope>NUCLEOTIDE SEQUENCE [LARGE SCALE GENOMIC DNA]</scope>
    <source>
        <strain evidence="5">cd-1</strain>
    </source>
</reference>
<gene>
    <name evidence="4" type="ORF">IOD40_18980</name>
</gene>
<evidence type="ECO:0000313" key="4">
    <source>
        <dbReference type="EMBL" id="MBI1622740.1"/>
    </source>
</evidence>
<feature type="domain" description="Fumarylacetoacetase-like C-terminal" evidence="3">
    <location>
        <begin position="100"/>
        <end position="326"/>
    </location>
</feature>
<keyword evidence="5" id="KW-1185">Reference proteome</keyword>
<comment type="caution">
    <text evidence="4">The sequence shown here is derived from an EMBL/GenBank/DDBJ whole genome shotgun (WGS) entry which is preliminary data.</text>
</comment>
<dbReference type="InterPro" id="IPR036663">
    <property type="entry name" value="Fumarylacetoacetase_C_sf"/>
</dbReference>
<sequence length="329" mass="35965">MKLGTINHNGRRELIAAYGDDKAVLLRPLLADAGLPDAGLSLNDFIDAGAAAMDAARAILARTDLPQAAVLAVEGLDWLPPQPRPSKILGVAFNNMGIRNAAFHDPGVPNFFLKAPSSLTGHGKPIVIRKDYGETIPELELAGVIGKRLKEATVEEAREAIFGFGIINDITSHGLKFQLDSISTARSADLLRPFHLAWRRQHGEEDRDVHYVYHARSKASDTFGPMAPWLTTADEVENPNNLAVTGWYNGEVFAQDSTSNYRFKVEEVVAEASRYFTLEPGDMFCFGTSARGNEKFPHGHRSVNLHEMQGEVAIEIAGLGRLSNPVILE</sequence>
<dbReference type="GO" id="GO:0016787">
    <property type="term" value="F:hydrolase activity"/>
    <property type="evidence" value="ECO:0007669"/>
    <property type="project" value="UniProtKB-KW"/>
</dbReference>
<dbReference type="RefSeq" id="WP_198478277.1">
    <property type="nucleotide sequence ID" value="NZ_JADGMQ010000022.1"/>
</dbReference>
<dbReference type="PANTHER" id="PTHR42796">
    <property type="entry name" value="FUMARYLACETOACETATE HYDROLASE DOMAIN-CONTAINING PROTEIN 2A-RELATED"/>
    <property type="match status" value="1"/>
</dbReference>
<dbReference type="Proteomes" id="UP000601789">
    <property type="component" value="Unassembled WGS sequence"/>
</dbReference>
<dbReference type="Gene3D" id="3.90.850.10">
    <property type="entry name" value="Fumarylacetoacetase-like, C-terminal domain"/>
    <property type="match status" value="1"/>
</dbReference>
<protein>
    <submittedName>
        <fullName evidence="4">Fumarylacetoacetate hydrolase family protein</fullName>
    </submittedName>
</protein>
<dbReference type="PANTHER" id="PTHR42796:SF4">
    <property type="entry name" value="FUMARYLACETOACETATE HYDROLASE DOMAIN-CONTAINING PROTEIN 2A"/>
    <property type="match status" value="1"/>
</dbReference>
<dbReference type="SUPFAM" id="SSF56529">
    <property type="entry name" value="FAH"/>
    <property type="match status" value="1"/>
</dbReference>
<evidence type="ECO:0000259" key="3">
    <source>
        <dbReference type="Pfam" id="PF01557"/>
    </source>
</evidence>
<accession>A0ABS0SHF4</accession>
<dbReference type="Pfam" id="PF01557">
    <property type="entry name" value="FAA_hydrolase"/>
    <property type="match status" value="1"/>
</dbReference>
<comment type="similarity">
    <text evidence="1">Belongs to the FAH family.</text>
</comment>
<organism evidence="4 5">
    <name type="scientific">Aquamicrobium zhengzhouense</name>
    <dbReference type="NCBI Taxonomy" id="2781738"/>
    <lineage>
        <taxon>Bacteria</taxon>
        <taxon>Pseudomonadati</taxon>
        <taxon>Pseudomonadota</taxon>
        <taxon>Alphaproteobacteria</taxon>
        <taxon>Hyphomicrobiales</taxon>
        <taxon>Phyllobacteriaceae</taxon>
        <taxon>Aquamicrobium</taxon>
    </lineage>
</organism>
<evidence type="ECO:0000256" key="1">
    <source>
        <dbReference type="ARBA" id="ARBA00010211"/>
    </source>
</evidence>
<name>A0ABS0SHF4_9HYPH</name>
<dbReference type="EMBL" id="JADGMQ010000022">
    <property type="protein sequence ID" value="MBI1622740.1"/>
    <property type="molecule type" value="Genomic_DNA"/>
</dbReference>
<dbReference type="InterPro" id="IPR011234">
    <property type="entry name" value="Fumarylacetoacetase-like_C"/>
</dbReference>
<proteinExistence type="inferred from homology"/>
<evidence type="ECO:0000313" key="5">
    <source>
        <dbReference type="Proteomes" id="UP000601789"/>
    </source>
</evidence>
<dbReference type="InterPro" id="IPR051121">
    <property type="entry name" value="FAH"/>
</dbReference>
<keyword evidence="2" id="KW-0479">Metal-binding</keyword>
<evidence type="ECO:0000256" key="2">
    <source>
        <dbReference type="ARBA" id="ARBA00022723"/>
    </source>
</evidence>